<keyword evidence="1" id="KW-0812">Transmembrane</keyword>
<evidence type="ECO:0000313" key="2">
    <source>
        <dbReference type="EMBL" id="QHS78380.1"/>
    </source>
</evidence>
<feature type="transmembrane region" description="Helical" evidence="1">
    <location>
        <begin position="6"/>
        <end position="29"/>
    </location>
</feature>
<accession>A0A6C0AG04</accession>
<evidence type="ECO:0000256" key="1">
    <source>
        <dbReference type="SAM" id="Phobius"/>
    </source>
</evidence>
<keyword evidence="1" id="KW-1133">Transmembrane helix</keyword>
<organism evidence="2">
    <name type="scientific">viral metagenome</name>
    <dbReference type="NCBI Taxonomy" id="1070528"/>
    <lineage>
        <taxon>unclassified sequences</taxon>
        <taxon>metagenomes</taxon>
        <taxon>organismal metagenomes</taxon>
    </lineage>
</organism>
<keyword evidence="1" id="KW-0472">Membrane</keyword>
<dbReference type="EMBL" id="MN740596">
    <property type="protein sequence ID" value="QHS78380.1"/>
    <property type="molecule type" value="Genomic_DNA"/>
</dbReference>
<protein>
    <submittedName>
        <fullName evidence="2">Uncharacterized protein</fullName>
    </submittedName>
</protein>
<proteinExistence type="predicted"/>
<reference evidence="2" key="1">
    <citation type="journal article" date="2020" name="Nature">
        <title>Giant virus diversity and host interactions through global metagenomics.</title>
        <authorList>
            <person name="Schulz F."/>
            <person name="Roux S."/>
            <person name="Paez-Espino D."/>
            <person name="Jungbluth S."/>
            <person name="Walsh D.A."/>
            <person name="Denef V.J."/>
            <person name="McMahon K.D."/>
            <person name="Konstantinidis K.T."/>
            <person name="Eloe-Fadrosh E.A."/>
            <person name="Kyrpides N.C."/>
            <person name="Woyke T."/>
        </authorList>
    </citation>
    <scope>NUCLEOTIDE SEQUENCE</scope>
    <source>
        <strain evidence="2">GVMAG-S-1021933-23</strain>
    </source>
</reference>
<name>A0A6C0AG04_9ZZZZ</name>
<dbReference type="AlphaFoldDB" id="A0A6C0AG04"/>
<sequence>MEEYYFITYLLIFLLIIIIFAIFFFILYFSSSSNDDIIDEIDFENIEFNIIKNNNTIIELPIFGDDPAIELNNNEAILVFFEIPKGYIYWGITGNLYDISNSNNSRTILNKNIGDSISIADYYSSSYENNLAVILTKNKNMFNAVKYSFNKEFREFSEKNLKILPIFISSEYDKNLPRYNIIVTTVLNHKEEIIPNYKCRFYKFKSQIPYEMGYNKLKINKNLKNESELYDLWNNKCDQIIQKEGFKTYKKAFVSNFYNVYNNRDITCLYSEIQLENNEDIVVVALDHCMTGKCIYSDITFVDTNLENFEIFENDLNIKNKIKKVQNTRKSSYYNYITGSSNTHKTNLEGKLVTHVIYNNNNIKNIRIIEKLYVNYNSRIGPEINTILPMNVYIVKKDI</sequence>